<gene>
    <name evidence="3" type="ORF">SAMN05421508_10397</name>
</gene>
<reference evidence="3 4" key="1">
    <citation type="submission" date="2017-09" db="EMBL/GenBank/DDBJ databases">
        <authorList>
            <person name="Ehlers B."/>
            <person name="Leendertz F.H."/>
        </authorList>
    </citation>
    <scope>NUCLEOTIDE SEQUENCE [LARGE SCALE GENOMIC DNA]</scope>
    <source>
        <strain evidence="3 4">USBA 140</strain>
    </source>
</reference>
<dbReference type="AlphaFoldDB" id="A0A286GDE1"/>
<dbReference type="Pfam" id="PF13628">
    <property type="entry name" value="DUF4142"/>
    <property type="match status" value="1"/>
</dbReference>
<sequence>MKPIALAAPVIAAALLAPSTVLAQADLKPDETPRLGVPGEQGLPQEDRQFLAGAAALHRLERDLAALAEERAGGEAVRRLAATLAADHADLDQRLRAVAEGLGVGVDPGARVPEDGSAPEVLARLREQSTGQGFDRAWVAEQIAVHDRLIALYQTTASQTQPDTLAKAAITGMVVLVEHREALRAAARGMGMATDPEGQPPQYGER</sequence>
<dbReference type="PANTHER" id="PTHR38593:SF1">
    <property type="entry name" value="BLR2558 PROTEIN"/>
    <property type="match status" value="1"/>
</dbReference>
<dbReference type="InterPro" id="IPR025419">
    <property type="entry name" value="DUF4142"/>
</dbReference>
<accession>A0A286GDE1</accession>
<name>A0A286GDE1_9PROT</name>
<dbReference type="RefSeq" id="WP_097278467.1">
    <property type="nucleotide sequence ID" value="NZ_OCNJ01000003.1"/>
</dbReference>
<evidence type="ECO:0000256" key="1">
    <source>
        <dbReference type="SAM" id="SignalP"/>
    </source>
</evidence>
<dbReference type="EMBL" id="OCNJ01000003">
    <property type="protein sequence ID" value="SOD93520.1"/>
    <property type="molecule type" value="Genomic_DNA"/>
</dbReference>
<organism evidence="3 4">
    <name type="scientific">Caenispirillum bisanense</name>
    <dbReference type="NCBI Taxonomy" id="414052"/>
    <lineage>
        <taxon>Bacteria</taxon>
        <taxon>Pseudomonadati</taxon>
        <taxon>Pseudomonadota</taxon>
        <taxon>Alphaproteobacteria</taxon>
        <taxon>Rhodospirillales</taxon>
        <taxon>Novispirillaceae</taxon>
        <taxon>Caenispirillum</taxon>
    </lineage>
</organism>
<feature type="chain" id="PRO_5013035692" evidence="1">
    <location>
        <begin position="24"/>
        <end position="206"/>
    </location>
</feature>
<keyword evidence="1" id="KW-0732">Signal</keyword>
<evidence type="ECO:0000313" key="3">
    <source>
        <dbReference type="EMBL" id="SOD93520.1"/>
    </source>
</evidence>
<dbReference type="OrthoDB" id="7304959at2"/>
<dbReference type="InterPro" id="IPR012347">
    <property type="entry name" value="Ferritin-like"/>
</dbReference>
<dbReference type="Proteomes" id="UP000219621">
    <property type="component" value="Unassembled WGS sequence"/>
</dbReference>
<evidence type="ECO:0000259" key="2">
    <source>
        <dbReference type="Pfam" id="PF13628"/>
    </source>
</evidence>
<evidence type="ECO:0000313" key="4">
    <source>
        <dbReference type="Proteomes" id="UP000219621"/>
    </source>
</evidence>
<feature type="signal peptide" evidence="1">
    <location>
        <begin position="1"/>
        <end position="23"/>
    </location>
</feature>
<keyword evidence="4" id="KW-1185">Reference proteome</keyword>
<proteinExistence type="predicted"/>
<dbReference type="Gene3D" id="1.20.1260.10">
    <property type="match status" value="1"/>
</dbReference>
<feature type="domain" description="DUF4142" evidence="2">
    <location>
        <begin position="46"/>
        <end position="184"/>
    </location>
</feature>
<protein>
    <submittedName>
        <fullName evidence="3">Predicted outer membrane protein</fullName>
    </submittedName>
</protein>
<dbReference type="PANTHER" id="PTHR38593">
    <property type="entry name" value="BLR2558 PROTEIN"/>
    <property type="match status" value="1"/>
</dbReference>